<comment type="similarity">
    <text evidence="3">Belongs to the alpha-ketoglutarate dehydrogenase component 4 family.</text>
</comment>
<feature type="region of interest" description="Disordered" evidence="4">
    <location>
        <begin position="261"/>
        <end position="284"/>
    </location>
</feature>
<keyword evidence="2" id="KW-0496">Mitochondrion</keyword>
<dbReference type="GO" id="GO:0004591">
    <property type="term" value="F:oxoglutarate dehydrogenase (succinyl-transferring) activity"/>
    <property type="evidence" value="ECO:0007669"/>
    <property type="project" value="TreeGrafter"/>
</dbReference>
<sequence length="312" mass="33969">MAHSYEYEEDEYFGDQFPLFDETLAGTLGNTVQMSINNALERALGPLSVHFEKFARQKGWLPPIASSEEALSDQPSTSKGKAKAKSWPHSEIFKKLASSIHEDHGYSFSQAQEAVSSDSDRSPAKSSGSDSEQDLGPKSSAVYTAQTLLHVLAPSFIAVFGRGKKLDPASPPETANVLQGNSFLSIAWSSQSLTRNSQRRRVAMGSKMAAASRVVQVVKPHAPLIRFPDRNASPRPDVQEALKSMIFPFTAPSTVAQSSVGVRPQGLQSTSPVSKAQGTPDTSELVRTLPSKYRRKLLTTEEMEYIQRGGPD</sequence>
<dbReference type="GO" id="GO:0006103">
    <property type="term" value="P:2-oxoglutarate metabolic process"/>
    <property type="evidence" value="ECO:0007669"/>
    <property type="project" value="InterPro"/>
</dbReference>
<evidence type="ECO:0000313" key="5">
    <source>
        <dbReference type="EMBL" id="KAJ1209444.1"/>
    </source>
</evidence>
<comment type="caution">
    <text evidence="5">The sequence shown here is derived from an EMBL/GenBank/DDBJ whole genome shotgun (WGS) entry which is preliminary data.</text>
</comment>
<evidence type="ECO:0000256" key="4">
    <source>
        <dbReference type="SAM" id="MobiDB-lite"/>
    </source>
</evidence>
<feature type="compositionally biased region" description="Polar residues" evidence="4">
    <location>
        <begin position="261"/>
        <end position="282"/>
    </location>
</feature>
<dbReference type="Proteomes" id="UP001066276">
    <property type="component" value="Chromosome 1_2"/>
</dbReference>
<keyword evidence="6" id="KW-1185">Reference proteome</keyword>
<accession>A0AAV7W8K8</accession>
<dbReference type="PANTHER" id="PTHR31601">
    <property type="entry name" value="28S RIBOSOMAL PROTEIN S36, MITOCHONDRIAL"/>
    <property type="match status" value="1"/>
</dbReference>
<evidence type="ECO:0000313" key="6">
    <source>
        <dbReference type="Proteomes" id="UP001066276"/>
    </source>
</evidence>
<evidence type="ECO:0000256" key="1">
    <source>
        <dbReference type="ARBA" id="ARBA00004173"/>
    </source>
</evidence>
<proteinExistence type="inferred from homology"/>
<feature type="region of interest" description="Disordered" evidence="4">
    <location>
        <begin position="110"/>
        <end position="137"/>
    </location>
</feature>
<reference evidence="5" key="1">
    <citation type="journal article" date="2022" name="bioRxiv">
        <title>Sequencing and chromosome-scale assembly of the giantPleurodeles waltlgenome.</title>
        <authorList>
            <person name="Brown T."/>
            <person name="Elewa A."/>
            <person name="Iarovenko S."/>
            <person name="Subramanian E."/>
            <person name="Araus A.J."/>
            <person name="Petzold A."/>
            <person name="Susuki M."/>
            <person name="Suzuki K.-i.T."/>
            <person name="Hayashi T."/>
            <person name="Toyoda A."/>
            <person name="Oliveira C."/>
            <person name="Osipova E."/>
            <person name="Leigh N.D."/>
            <person name="Simon A."/>
            <person name="Yun M.H."/>
        </authorList>
    </citation>
    <scope>NUCLEOTIDE SEQUENCE</scope>
    <source>
        <strain evidence="5">20211129_DDA</strain>
        <tissue evidence="5">Liver</tissue>
    </source>
</reference>
<dbReference type="AlphaFoldDB" id="A0AAV7W8K8"/>
<comment type="subcellular location">
    <subcellularLocation>
        <location evidence="1">Mitochondrion</location>
    </subcellularLocation>
</comment>
<gene>
    <name evidence="5" type="ORF">NDU88_004822</name>
</gene>
<evidence type="ECO:0000256" key="3">
    <source>
        <dbReference type="ARBA" id="ARBA00043970"/>
    </source>
</evidence>
<name>A0AAV7W8K8_PLEWA</name>
<organism evidence="5 6">
    <name type="scientific">Pleurodeles waltl</name>
    <name type="common">Iberian ribbed newt</name>
    <dbReference type="NCBI Taxonomy" id="8319"/>
    <lineage>
        <taxon>Eukaryota</taxon>
        <taxon>Metazoa</taxon>
        <taxon>Chordata</taxon>
        <taxon>Craniata</taxon>
        <taxon>Vertebrata</taxon>
        <taxon>Euteleostomi</taxon>
        <taxon>Amphibia</taxon>
        <taxon>Batrachia</taxon>
        <taxon>Caudata</taxon>
        <taxon>Salamandroidea</taxon>
        <taxon>Salamandridae</taxon>
        <taxon>Pleurodelinae</taxon>
        <taxon>Pleurodeles</taxon>
    </lineage>
</organism>
<dbReference type="GO" id="GO:0005739">
    <property type="term" value="C:mitochondrion"/>
    <property type="evidence" value="ECO:0007669"/>
    <property type="project" value="UniProtKB-SubCell"/>
</dbReference>
<dbReference type="InterPro" id="IPR020373">
    <property type="entry name" value="Kgd4/YMR-31"/>
</dbReference>
<dbReference type="EMBL" id="JANPWB010000002">
    <property type="protein sequence ID" value="KAJ1209444.1"/>
    <property type="molecule type" value="Genomic_DNA"/>
</dbReference>
<protein>
    <submittedName>
        <fullName evidence="5">Uncharacterized protein</fullName>
    </submittedName>
</protein>
<dbReference type="PANTHER" id="PTHR31601:SF2">
    <property type="entry name" value="ALPHA-KETOGLUTARATE DEHYDROGENASE COMPONENT 4"/>
    <property type="match status" value="1"/>
</dbReference>
<evidence type="ECO:0000256" key="2">
    <source>
        <dbReference type="ARBA" id="ARBA00023128"/>
    </source>
</evidence>